<dbReference type="SUPFAM" id="SSF47413">
    <property type="entry name" value="lambda repressor-like DNA-binding domains"/>
    <property type="match status" value="1"/>
</dbReference>
<evidence type="ECO:0000259" key="2">
    <source>
        <dbReference type="PROSITE" id="PS50943"/>
    </source>
</evidence>
<dbReference type="PANTHER" id="PTHR46797">
    <property type="entry name" value="HTH-TYPE TRANSCRIPTIONAL REGULATOR"/>
    <property type="match status" value="1"/>
</dbReference>
<name>A0A1G2KQ07_9BACT</name>
<dbReference type="Proteomes" id="UP000178710">
    <property type="component" value="Unassembled WGS sequence"/>
</dbReference>
<dbReference type="GO" id="GO:0005829">
    <property type="term" value="C:cytosol"/>
    <property type="evidence" value="ECO:0007669"/>
    <property type="project" value="TreeGrafter"/>
</dbReference>
<dbReference type="InterPro" id="IPR001387">
    <property type="entry name" value="Cro/C1-type_HTH"/>
</dbReference>
<dbReference type="SMART" id="SM00530">
    <property type="entry name" value="HTH_XRE"/>
    <property type="match status" value="1"/>
</dbReference>
<comment type="caution">
    <text evidence="3">The sequence shown here is derived from an EMBL/GenBank/DDBJ whole genome shotgun (WGS) entry which is preliminary data.</text>
</comment>
<dbReference type="PROSITE" id="PS50943">
    <property type="entry name" value="HTH_CROC1"/>
    <property type="match status" value="1"/>
</dbReference>
<dbReference type="AlphaFoldDB" id="A0A1G2KQ07"/>
<dbReference type="Pfam" id="PF01381">
    <property type="entry name" value="HTH_3"/>
    <property type="match status" value="1"/>
</dbReference>
<sequence>MRKKPFYSSHRAVPVVRRKFGRWLRQIRKERGLSQDSLGRRAGLSGKFIGEIERGEKSVSLDNLWRIARCGFGISLKRLVDF</sequence>
<dbReference type="InterPro" id="IPR010982">
    <property type="entry name" value="Lambda_DNA-bd_dom_sf"/>
</dbReference>
<proteinExistence type="predicted"/>
<protein>
    <recommendedName>
        <fullName evidence="2">HTH cro/C1-type domain-containing protein</fullName>
    </recommendedName>
</protein>
<dbReference type="CDD" id="cd00093">
    <property type="entry name" value="HTH_XRE"/>
    <property type="match status" value="1"/>
</dbReference>
<organism evidence="3 4">
    <name type="scientific">Candidatus Sungbacteria bacterium RIFCSPHIGHO2_02_FULL_49_20</name>
    <dbReference type="NCBI Taxonomy" id="1802272"/>
    <lineage>
        <taxon>Bacteria</taxon>
        <taxon>Candidatus Sungiibacteriota</taxon>
    </lineage>
</organism>
<dbReference type="GO" id="GO:0003677">
    <property type="term" value="F:DNA binding"/>
    <property type="evidence" value="ECO:0007669"/>
    <property type="project" value="UniProtKB-KW"/>
</dbReference>
<keyword evidence="1" id="KW-0238">DNA-binding</keyword>
<evidence type="ECO:0000313" key="4">
    <source>
        <dbReference type="Proteomes" id="UP000178710"/>
    </source>
</evidence>
<dbReference type="GO" id="GO:0003700">
    <property type="term" value="F:DNA-binding transcription factor activity"/>
    <property type="evidence" value="ECO:0007669"/>
    <property type="project" value="TreeGrafter"/>
</dbReference>
<dbReference type="PANTHER" id="PTHR46797:SF1">
    <property type="entry name" value="METHYLPHOSPHONATE SYNTHASE"/>
    <property type="match status" value="1"/>
</dbReference>
<gene>
    <name evidence="3" type="ORF">A3C12_01850</name>
</gene>
<dbReference type="EMBL" id="MHQK01000026">
    <property type="protein sequence ID" value="OHA01497.1"/>
    <property type="molecule type" value="Genomic_DNA"/>
</dbReference>
<evidence type="ECO:0000313" key="3">
    <source>
        <dbReference type="EMBL" id="OHA01497.1"/>
    </source>
</evidence>
<feature type="domain" description="HTH cro/C1-type" evidence="2">
    <location>
        <begin position="24"/>
        <end position="79"/>
    </location>
</feature>
<accession>A0A1G2KQ07</accession>
<dbReference type="InterPro" id="IPR050807">
    <property type="entry name" value="TransReg_Diox_bact_type"/>
</dbReference>
<reference evidence="3 4" key="1">
    <citation type="journal article" date="2016" name="Nat. Commun.">
        <title>Thousands of microbial genomes shed light on interconnected biogeochemical processes in an aquifer system.</title>
        <authorList>
            <person name="Anantharaman K."/>
            <person name="Brown C.T."/>
            <person name="Hug L.A."/>
            <person name="Sharon I."/>
            <person name="Castelle C.J."/>
            <person name="Probst A.J."/>
            <person name="Thomas B.C."/>
            <person name="Singh A."/>
            <person name="Wilkins M.J."/>
            <person name="Karaoz U."/>
            <person name="Brodie E.L."/>
            <person name="Williams K.H."/>
            <person name="Hubbard S.S."/>
            <person name="Banfield J.F."/>
        </authorList>
    </citation>
    <scope>NUCLEOTIDE SEQUENCE [LARGE SCALE GENOMIC DNA]</scope>
</reference>
<evidence type="ECO:0000256" key="1">
    <source>
        <dbReference type="ARBA" id="ARBA00023125"/>
    </source>
</evidence>
<dbReference type="Gene3D" id="1.10.260.40">
    <property type="entry name" value="lambda repressor-like DNA-binding domains"/>
    <property type="match status" value="1"/>
</dbReference>